<sequence length="271" mass="29391">MARRRESLTVLVFLLPVLVLFALFRFLPMLGAVGLSVSDYHPGGGSRFVGAANFRSLAHDEIFLSSLSTTLGYVAVYVPLTVAVALSTAVLLHAVPWGRGLFRAALFAPYATSLVLSGVVWRWVLEPTGFLQHPSLVLPTLAVVGVWKGFGYAMLVLFAGIRNVPADCLEAAKVDGASAWQRFRHVLLPALRPAVFFVVVVETMAAFQVFDTVYVMTGGGPVRASYTLAYAVYDYGFRYFDVGGAAAIGVALWAIVLLVSLTQRRAFERNP</sequence>
<dbReference type="EMBL" id="CP127294">
    <property type="protein sequence ID" value="WIX77137.1"/>
    <property type="molecule type" value="Genomic_DNA"/>
</dbReference>
<evidence type="ECO:0000256" key="7">
    <source>
        <dbReference type="RuleBase" id="RU363032"/>
    </source>
</evidence>
<feature type="transmembrane region" description="Helical" evidence="7">
    <location>
        <begin position="7"/>
        <end position="27"/>
    </location>
</feature>
<feature type="transmembrane region" description="Helical" evidence="7">
    <location>
        <begin position="104"/>
        <end position="124"/>
    </location>
</feature>
<dbReference type="AlphaFoldDB" id="A0A9Y2IBQ0"/>
<accession>A0A9Y2IBQ0</accession>
<organism evidence="9 10">
    <name type="scientific">Amycolatopsis carbonis</name>
    <dbReference type="NCBI Taxonomy" id="715471"/>
    <lineage>
        <taxon>Bacteria</taxon>
        <taxon>Bacillati</taxon>
        <taxon>Actinomycetota</taxon>
        <taxon>Actinomycetes</taxon>
        <taxon>Pseudonocardiales</taxon>
        <taxon>Pseudonocardiaceae</taxon>
        <taxon>Amycolatopsis</taxon>
    </lineage>
</organism>
<dbReference type="InterPro" id="IPR035906">
    <property type="entry name" value="MetI-like_sf"/>
</dbReference>
<dbReference type="RefSeq" id="WP_285967879.1">
    <property type="nucleotide sequence ID" value="NZ_CP127294.1"/>
</dbReference>
<dbReference type="Proteomes" id="UP001236014">
    <property type="component" value="Chromosome"/>
</dbReference>
<dbReference type="PROSITE" id="PS50928">
    <property type="entry name" value="ABC_TM1"/>
    <property type="match status" value="1"/>
</dbReference>
<reference evidence="9 10" key="1">
    <citation type="submission" date="2023-06" db="EMBL/GenBank/DDBJ databases">
        <authorList>
            <person name="Oyuntsetseg B."/>
            <person name="Kim S.B."/>
        </authorList>
    </citation>
    <scope>NUCLEOTIDE SEQUENCE [LARGE SCALE GENOMIC DNA]</scope>
    <source>
        <strain evidence="9 10">2-15</strain>
    </source>
</reference>
<keyword evidence="6 7" id="KW-0472">Membrane</keyword>
<dbReference type="KEGG" id="acab:QRX50_37905"/>
<comment type="similarity">
    <text evidence="7">Belongs to the binding-protein-dependent transport system permease family.</text>
</comment>
<evidence type="ECO:0000256" key="6">
    <source>
        <dbReference type="ARBA" id="ARBA00023136"/>
    </source>
</evidence>
<proteinExistence type="inferred from homology"/>
<dbReference type="GO" id="GO:0005886">
    <property type="term" value="C:plasma membrane"/>
    <property type="evidence" value="ECO:0007669"/>
    <property type="project" value="UniProtKB-SubCell"/>
</dbReference>
<keyword evidence="2 7" id="KW-0813">Transport</keyword>
<feature type="domain" description="ABC transmembrane type-1" evidence="8">
    <location>
        <begin position="67"/>
        <end position="263"/>
    </location>
</feature>
<keyword evidence="4 7" id="KW-0812">Transmembrane</keyword>
<evidence type="ECO:0000256" key="4">
    <source>
        <dbReference type="ARBA" id="ARBA00022692"/>
    </source>
</evidence>
<evidence type="ECO:0000256" key="5">
    <source>
        <dbReference type="ARBA" id="ARBA00022989"/>
    </source>
</evidence>
<keyword evidence="3" id="KW-1003">Cell membrane</keyword>
<protein>
    <submittedName>
        <fullName evidence="9">Sugar ABC transporter permease</fullName>
    </submittedName>
</protein>
<evidence type="ECO:0000256" key="3">
    <source>
        <dbReference type="ARBA" id="ARBA00022475"/>
    </source>
</evidence>
<evidence type="ECO:0000256" key="1">
    <source>
        <dbReference type="ARBA" id="ARBA00004651"/>
    </source>
</evidence>
<dbReference type="GO" id="GO:0055085">
    <property type="term" value="P:transmembrane transport"/>
    <property type="evidence" value="ECO:0007669"/>
    <property type="project" value="InterPro"/>
</dbReference>
<evidence type="ECO:0000256" key="2">
    <source>
        <dbReference type="ARBA" id="ARBA00022448"/>
    </source>
</evidence>
<feature type="transmembrane region" description="Helical" evidence="7">
    <location>
        <begin position="136"/>
        <end position="159"/>
    </location>
</feature>
<evidence type="ECO:0000313" key="9">
    <source>
        <dbReference type="EMBL" id="WIX77137.1"/>
    </source>
</evidence>
<comment type="subcellular location">
    <subcellularLocation>
        <location evidence="1 7">Cell membrane</location>
        <topology evidence="1 7">Multi-pass membrane protein</topology>
    </subcellularLocation>
</comment>
<dbReference type="Pfam" id="PF00528">
    <property type="entry name" value="BPD_transp_1"/>
    <property type="match status" value="1"/>
</dbReference>
<evidence type="ECO:0000313" key="10">
    <source>
        <dbReference type="Proteomes" id="UP001236014"/>
    </source>
</evidence>
<dbReference type="SUPFAM" id="SSF161098">
    <property type="entry name" value="MetI-like"/>
    <property type="match status" value="1"/>
</dbReference>
<dbReference type="InterPro" id="IPR051393">
    <property type="entry name" value="ABC_transporter_permease"/>
</dbReference>
<dbReference type="Gene3D" id="1.10.3720.10">
    <property type="entry name" value="MetI-like"/>
    <property type="match status" value="1"/>
</dbReference>
<evidence type="ECO:0000259" key="8">
    <source>
        <dbReference type="PROSITE" id="PS50928"/>
    </source>
</evidence>
<feature type="transmembrane region" description="Helical" evidence="7">
    <location>
        <begin position="71"/>
        <end position="92"/>
    </location>
</feature>
<dbReference type="PANTHER" id="PTHR30193">
    <property type="entry name" value="ABC TRANSPORTER PERMEASE PROTEIN"/>
    <property type="match status" value="1"/>
</dbReference>
<dbReference type="InterPro" id="IPR000515">
    <property type="entry name" value="MetI-like"/>
</dbReference>
<name>A0A9Y2IBQ0_9PSEU</name>
<feature type="transmembrane region" description="Helical" evidence="7">
    <location>
        <begin position="194"/>
        <end position="217"/>
    </location>
</feature>
<keyword evidence="10" id="KW-1185">Reference proteome</keyword>
<gene>
    <name evidence="9" type="ORF">QRX50_37905</name>
</gene>
<feature type="transmembrane region" description="Helical" evidence="7">
    <location>
        <begin position="237"/>
        <end position="261"/>
    </location>
</feature>
<dbReference type="PANTHER" id="PTHR30193:SF37">
    <property type="entry name" value="INNER MEMBRANE ABC TRANSPORTER PERMEASE PROTEIN YCJO"/>
    <property type="match status" value="1"/>
</dbReference>
<keyword evidence="5 7" id="KW-1133">Transmembrane helix</keyword>
<dbReference type="CDD" id="cd06261">
    <property type="entry name" value="TM_PBP2"/>
    <property type="match status" value="1"/>
</dbReference>